<dbReference type="RefSeq" id="WP_082048101.1">
    <property type="nucleotide sequence ID" value="NZ_FNGU01000008.1"/>
</dbReference>
<dbReference type="Proteomes" id="UP000182146">
    <property type="component" value="Unassembled WGS sequence"/>
</dbReference>
<feature type="domain" description="Spore protein YkvP/CgeB glycosyl transferase-like" evidence="1">
    <location>
        <begin position="173"/>
        <end position="310"/>
    </location>
</feature>
<sequence>MKTLFLAKIDYSGLTEGMSRAFKQKNFSTQIFDTKKYRKIDKYFKRDFSIQKFGKKLKEFSPDIVFLIAPMFLKREYFEIIDNFKERNKLKVVGWVGDSFKKEKENIDKISLIDLLYYTDTGYFDIYSADNVEYLPLATDPKIFIDKGFLYKNKYNCSFVASRTPGRAGFLKDLKCCVDVFGPGWNNNDIQGITHNVKKCKLDICQVSNVYARSRMVLNLKNENNVINGLNQRSFDPCAAGSLLLHDYVADIDLNYEVGNEILVFRSKEEFSELYQKCMIDAEFRKKISENGRKRVTSCHTFTNRVEKILMKLR</sequence>
<organism evidence="2 3">
    <name type="scientific">Geoalkalibacter ferrihydriticus</name>
    <dbReference type="NCBI Taxonomy" id="392333"/>
    <lineage>
        <taxon>Bacteria</taxon>
        <taxon>Pseudomonadati</taxon>
        <taxon>Thermodesulfobacteriota</taxon>
        <taxon>Desulfuromonadia</taxon>
        <taxon>Desulfuromonadales</taxon>
        <taxon>Geoalkalibacteraceae</taxon>
        <taxon>Geoalkalibacter</taxon>
    </lineage>
</organism>
<protein>
    <submittedName>
        <fullName evidence="2">Spore maturation protein CgeB</fullName>
    </submittedName>
</protein>
<dbReference type="OrthoDB" id="9179708at2"/>
<dbReference type="InterPro" id="IPR055259">
    <property type="entry name" value="YkvP/CgeB_Glyco_trans-like"/>
</dbReference>
<proteinExistence type="predicted"/>
<gene>
    <name evidence="2" type="ORF">SAMN05660860_02898</name>
</gene>
<evidence type="ECO:0000313" key="2">
    <source>
        <dbReference type="EMBL" id="SDM64204.1"/>
    </source>
</evidence>
<name>A0A1G9UW69_9BACT</name>
<dbReference type="Pfam" id="PF13524">
    <property type="entry name" value="Glyco_trans_1_2"/>
    <property type="match status" value="1"/>
</dbReference>
<reference evidence="2 3" key="1">
    <citation type="submission" date="2016-10" db="EMBL/GenBank/DDBJ databases">
        <authorList>
            <person name="de Groot N.N."/>
        </authorList>
    </citation>
    <scope>NUCLEOTIDE SEQUENCE [LARGE SCALE GENOMIC DNA]</scope>
    <source>
        <strain evidence="2 3">DSM 17813</strain>
    </source>
</reference>
<dbReference type="AlphaFoldDB" id="A0A1G9UW69"/>
<dbReference type="EMBL" id="FNGU01000008">
    <property type="protein sequence ID" value="SDM64204.1"/>
    <property type="molecule type" value="Genomic_DNA"/>
</dbReference>
<evidence type="ECO:0000313" key="3">
    <source>
        <dbReference type="Proteomes" id="UP000182146"/>
    </source>
</evidence>
<evidence type="ECO:0000259" key="1">
    <source>
        <dbReference type="Pfam" id="PF13524"/>
    </source>
</evidence>
<dbReference type="STRING" id="392333.SAMN05660860_02898"/>
<accession>A0A1G9UW69</accession>